<dbReference type="EMBL" id="CXST01000002">
    <property type="protein sequence ID" value="CTQ44535.1"/>
    <property type="molecule type" value="Genomic_DNA"/>
</dbReference>
<proteinExistence type="predicted"/>
<protein>
    <submittedName>
        <fullName evidence="2">Uncharacterized protein</fullName>
    </submittedName>
</protein>
<reference evidence="3" key="1">
    <citation type="submission" date="2015-07" db="EMBL/GenBank/DDBJ databases">
        <authorList>
            <person name="Rodrigo-Torres Lidia"/>
            <person name="Arahal R.David."/>
        </authorList>
    </citation>
    <scope>NUCLEOTIDE SEQUENCE [LARGE SCALE GENOMIC DNA]</scope>
    <source>
        <strain evidence="3">CECT 4801</strain>
    </source>
</reference>
<accession>A0A0M6Y374</accession>
<evidence type="ECO:0000256" key="1">
    <source>
        <dbReference type="SAM" id="MobiDB-lite"/>
    </source>
</evidence>
<organism evidence="2 3">
    <name type="scientific">Roseibium aggregatum</name>
    <dbReference type="NCBI Taxonomy" id="187304"/>
    <lineage>
        <taxon>Bacteria</taxon>
        <taxon>Pseudomonadati</taxon>
        <taxon>Pseudomonadota</taxon>
        <taxon>Alphaproteobacteria</taxon>
        <taxon>Hyphomicrobiales</taxon>
        <taxon>Stappiaceae</taxon>
        <taxon>Roseibium</taxon>
    </lineage>
</organism>
<gene>
    <name evidence="2" type="ORF">LAL4801_02979</name>
</gene>
<name>A0A0M6Y374_9HYPH</name>
<dbReference type="AlphaFoldDB" id="A0A0M6Y374"/>
<dbReference type="Proteomes" id="UP000048926">
    <property type="component" value="Unassembled WGS sequence"/>
</dbReference>
<keyword evidence="3" id="KW-1185">Reference proteome</keyword>
<sequence length="115" mass="13144">MLIPYSLPLQKKHCVSRLPAWDDPVRSLYPHHAEFWPQQIPEHVRLLKLGKRLARKRRRLAVMRFLRMCLGHPHKRKRPRSISEAPCGNPSGKRATDRGCAGQARVTVSPAVPAT</sequence>
<feature type="region of interest" description="Disordered" evidence="1">
    <location>
        <begin position="74"/>
        <end position="115"/>
    </location>
</feature>
<evidence type="ECO:0000313" key="3">
    <source>
        <dbReference type="Proteomes" id="UP000048926"/>
    </source>
</evidence>
<evidence type="ECO:0000313" key="2">
    <source>
        <dbReference type="EMBL" id="CTQ44535.1"/>
    </source>
</evidence>